<keyword evidence="4" id="KW-1185">Reference proteome</keyword>
<accession>A0AAV3SGK2</accession>
<dbReference type="EMBL" id="CP095008">
    <property type="protein sequence ID" value="UOO97148.1"/>
    <property type="molecule type" value="Genomic_DNA"/>
</dbReference>
<protein>
    <recommendedName>
        <fullName evidence="6">Halobacterial output domain-containing protein</fullName>
    </recommendedName>
</protein>
<name>A0AAV3SGK2_HALDO</name>
<evidence type="ECO:0008006" key="6">
    <source>
        <dbReference type="Google" id="ProtNLM"/>
    </source>
</evidence>
<evidence type="ECO:0000313" key="5">
    <source>
        <dbReference type="Proteomes" id="UP001500962"/>
    </source>
</evidence>
<evidence type="ECO:0000313" key="3">
    <source>
        <dbReference type="EMBL" id="UOO97148.1"/>
    </source>
</evidence>
<dbReference type="Proteomes" id="UP000830542">
    <property type="component" value="Plasmid unnamed3"/>
</dbReference>
<feature type="region of interest" description="Disordered" evidence="1">
    <location>
        <begin position="1"/>
        <end position="32"/>
    </location>
</feature>
<dbReference type="AlphaFoldDB" id="A0AAV3SGK2"/>
<reference evidence="2" key="3">
    <citation type="submission" date="2023-12" db="EMBL/GenBank/DDBJ databases">
        <authorList>
            <person name="Sun Q."/>
            <person name="Inoue M."/>
        </authorList>
    </citation>
    <scope>NUCLEOTIDE SEQUENCE</scope>
    <source>
        <strain evidence="2">JCM 12289</strain>
    </source>
</reference>
<sequence>MTENTTQRFESDASNVSQRPTSNADAKSHETVHTTDDWALVVRADGAVEARTHWPNGDLQAFSTAPEHEAPKSSATYRYGMDIERVLARYTHETRFDRDLNEGEHGAALRRGIIETLCALAPPAFPDGSDGQPVGIVFVNAPTGPSTTVVGADASTTGTYATFYPFEGESH</sequence>
<organism evidence="2 5">
    <name type="scientific">Halococcus dombrowskii</name>
    <dbReference type="NCBI Taxonomy" id="179637"/>
    <lineage>
        <taxon>Archaea</taxon>
        <taxon>Methanobacteriati</taxon>
        <taxon>Methanobacteriota</taxon>
        <taxon>Stenosarchaea group</taxon>
        <taxon>Halobacteria</taxon>
        <taxon>Halobacteriales</taxon>
        <taxon>Halococcaceae</taxon>
        <taxon>Halococcus</taxon>
    </lineage>
</organism>
<proteinExistence type="predicted"/>
<dbReference type="RefSeq" id="WP_244706531.1">
    <property type="nucleotide sequence ID" value="NZ_BAAADN010000024.1"/>
</dbReference>
<evidence type="ECO:0000256" key="1">
    <source>
        <dbReference type="SAM" id="MobiDB-lite"/>
    </source>
</evidence>
<keyword evidence="3" id="KW-0614">Plasmid</keyword>
<dbReference type="KEGG" id="hdo:MUK72_17940"/>
<gene>
    <name evidence="2" type="ORF">GCM10008985_15700</name>
    <name evidence="3" type="ORF">MUK72_17940</name>
</gene>
<geneLocation type="plasmid" evidence="3 4">
    <name>unnamed3</name>
</geneLocation>
<evidence type="ECO:0000313" key="2">
    <source>
        <dbReference type="EMBL" id="GAA0460140.1"/>
    </source>
</evidence>
<reference evidence="2" key="1">
    <citation type="journal article" date="2014" name="Int. J. Syst. Evol. Microbiol.">
        <title>Complete genome sequence of Corynebacterium casei LMG S-19264T (=DSM 44701T), isolated from a smear-ripened cheese.</title>
        <authorList>
            <consortium name="US DOE Joint Genome Institute (JGI-PGF)"/>
            <person name="Walter F."/>
            <person name="Albersmeier A."/>
            <person name="Kalinowski J."/>
            <person name="Ruckert C."/>
        </authorList>
    </citation>
    <scope>NUCLEOTIDE SEQUENCE</scope>
    <source>
        <strain evidence="2">JCM 12289</strain>
    </source>
</reference>
<dbReference type="EMBL" id="BAAADN010000024">
    <property type="protein sequence ID" value="GAA0460140.1"/>
    <property type="molecule type" value="Genomic_DNA"/>
</dbReference>
<evidence type="ECO:0000313" key="4">
    <source>
        <dbReference type="Proteomes" id="UP000830542"/>
    </source>
</evidence>
<feature type="compositionally biased region" description="Polar residues" evidence="1">
    <location>
        <begin position="1"/>
        <end position="25"/>
    </location>
</feature>
<dbReference type="Proteomes" id="UP001500962">
    <property type="component" value="Unassembled WGS sequence"/>
</dbReference>
<dbReference type="GeneID" id="71763770"/>
<reference evidence="3" key="2">
    <citation type="submission" date="2022-04" db="EMBL/GenBank/DDBJ databases">
        <title>Sequencing and genomic assembly of Halococcus dombrowskii.</title>
        <authorList>
            <person name="Lim S.W."/>
            <person name="MacLea K.S."/>
        </authorList>
    </citation>
    <scope>NUCLEOTIDE SEQUENCE</scope>
    <source>
        <strain evidence="3">H4</strain>
        <plasmid evidence="3">unnamed3</plasmid>
    </source>
</reference>